<proteinExistence type="predicted"/>
<dbReference type="AlphaFoldDB" id="Q0UB57"/>
<evidence type="ECO:0000313" key="2">
    <source>
        <dbReference type="Proteomes" id="UP000001055"/>
    </source>
</evidence>
<accession>Q0UB57</accession>
<dbReference type="KEGG" id="pno:SNOG_11007"/>
<reference evidence="2" key="1">
    <citation type="journal article" date="2007" name="Plant Cell">
        <title>Dothideomycete-plant interactions illuminated by genome sequencing and EST analysis of the wheat pathogen Stagonospora nodorum.</title>
        <authorList>
            <person name="Hane J.K."/>
            <person name="Lowe R.G."/>
            <person name="Solomon P.S."/>
            <person name="Tan K.C."/>
            <person name="Schoch C.L."/>
            <person name="Spatafora J.W."/>
            <person name="Crous P.W."/>
            <person name="Kodira C."/>
            <person name="Birren B.W."/>
            <person name="Galagan J.E."/>
            <person name="Torriani S.F."/>
            <person name="McDonald B.A."/>
            <person name="Oliver R.P."/>
        </authorList>
    </citation>
    <scope>NUCLEOTIDE SEQUENCE [LARGE SCALE GENOMIC DNA]</scope>
    <source>
        <strain evidence="2">SN15 / ATCC MYA-4574 / FGSC 10173</strain>
    </source>
</reference>
<dbReference type="RefSeq" id="XP_001801260.1">
    <property type="nucleotide sequence ID" value="XM_001801208.1"/>
</dbReference>
<gene>
    <name evidence="1" type="ORF">SNOG_11007</name>
</gene>
<dbReference type="InParanoid" id="Q0UB57"/>
<dbReference type="GeneID" id="5978168"/>
<dbReference type="Proteomes" id="UP000001055">
    <property type="component" value="Unassembled WGS sequence"/>
</dbReference>
<protein>
    <submittedName>
        <fullName evidence="1">Uncharacterized protein</fullName>
    </submittedName>
</protein>
<name>Q0UB57_PHANO</name>
<sequence>MTGMNANGIVDQAYIELLAAKPVCAGAERRCKSVVFQFDIAGRFVHRRSSEIRKASIDLGQEEQRLS</sequence>
<organism evidence="1 2">
    <name type="scientific">Phaeosphaeria nodorum (strain SN15 / ATCC MYA-4574 / FGSC 10173)</name>
    <name type="common">Glume blotch fungus</name>
    <name type="synonym">Parastagonospora nodorum</name>
    <dbReference type="NCBI Taxonomy" id="321614"/>
    <lineage>
        <taxon>Eukaryota</taxon>
        <taxon>Fungi</taxon>
        <taxon>Dikarya</taxon>
        <taxon>Ascomycota</taxon>
        <taxon>Pezizomycotina</taxon>
        <taxon>Dothideomycetes</taxon>
        <taxon>Pleosporomycetidae</taxon>
        <taxon>Pleosporales</taxon>
        <taxon>Pleosporineae</taxon>
        <taxon>Phaeosphaeriaceae</taxon>
        <taxon>Parastagonospora</taxon>
    </lineage>
</organism>
<evidence type="ECO:0000313" key="1">
    <source>
        <dbReference type="EMBL" id="EAT81506.1"/>
    </source>
</evidence>
<dbReference type="EMBL" id="CH445342">
    <property type="protein sequence ID" value="EAT81506.1"/>
    <property type="molecule type" value="Genomic_DNA"/>
</dbReference>